<organism evidence="4 5">
    <name type="scientific">Pseudovibrio exalbescens</name>
    <dbReference type="NCBI Taxonomy" id="197461"/>
    <lineage>
        <taxon>Bacteria</taxon>
        <taxon>Pseudomonadati</taxon>
        <taxon>Pseudomonadota</taxon>
        <taxon>Alphaproteobacteria</taxon>
        <taxon>Hyphomicrobiales</taxon>
        <taxon>Stappiaceae</taxon>
        <taxon>Pseudovibrio</taxon>
    </lineage>
</organism>
<dbReference type="STRING" id="197461.A3843_09710"/>
<keyword evidence="2" id="KW-1133">Transmembrane helix</keyword>
<keyword evidence="5" id="KW-1185">Reference proteome</keyword>
<keyword evidence="2" id="KW-0472">Membrane</keyword>
<evidence type="ECO:0000313" key="5">
    <source>
        <dbReference type="Proteomes" id="UP000185783"/>
    </source>
</evidence>
<evidence type="ECO:0000259" key="3">
    <source>
        <dbReference type="Pfam" id="PF13717"/>
    </source>
</evidence>
<evidence type="ECO:0000313" key="4">
    <source>
        <dbReference type="EMBL" id="OKL44636.1"/>
    </source>
</evidence>
<comment type="caution">
    <text evidence="4">The sequence shown here is derived from an EMBL/GenBank/DDBJ whole genome shotgun (WGS) entry which is preliminary data.</text>
</comment>
<dbReference type="Pfam" id="PF13717">
    <property type="entry name" value="Zn_ribbon_4"/>
    <property type="match status" value="1"/>
</dbReference>
<sequence>MKLKIRCPECNTTYEIPSEKIGGEGRTVKCTRCSTSWRARADDADTIALNEKKADAEWQQLDRESAQAAPPPPPQDPAPSTTETAEQMSADQTAATAENEADADPSEQADEKTASGADSPQETGENDDAAAVEAAAAKATKARDRVRSRYAHLAKKRLGASPRARRIMGGALFAASLLVCATTLVYRDTFVRQFPDLAGLYQLAGLTVNLRGLEFRDLRTFREVEDGTTVLVVEGAIENITDKRVGIPAVRLSLRSHDGHELYAWTVEPRLMTLDPATKTRFRTRLAQPPDRAADIQMRFVERQQRRASTR</sequence>
<dbReference type="AlphaFoldDB" id="A0A1U7JIR2"/>
<feature type="compositionally biased region" description="Polar residues" evidence="1">
    <location>
        <begin position="80"/>
        <end position="89"/>
    </location>
</feature>
<dbReference type="InterPro" id="IPR047676">
    <property type="entry name" value="FxLYD_dom"/>
</dbReference>
<feature type="domain" description="Zinc finger/thioredoxin putative" evidence="3">
    <location>
        <begin position="4"/>
        <end position="38"/>
    </location>
</feature>
<proteinExistence type="predicted"/>
<dbReference type="InterPro" id="IPR011723">
    <property type="entry name" value="Znf/thioredoxin_put"/>
</dbReference>
<dbReference type="NCBIfam" id="TIGR02098">
    <property type="entry name" value="MJ0042_CXXC"/>
    <property type="match status" value="1"/>
</dbReference>
<feature type="transmembrane region" description="Helical" evidence="2">
    <location>
        <begin position="167"/>
        <end position="186"/>
    </location>
</feature>
<accession>A0A1U7JIR2</accession>
<dbReference type="Proteomes" id="UP000185783">
    <property type="component" value="Unassembled WGS sequence"/>
</dbReference>
<reference evidence="4 5" key="1">
    <citation type="submission" date="2016-03" db="EMBL/GenBank/DDBJ databases">
        <title>Genome sequence of Nesiotobacter sp. nov., a moderately halophilic alphaproteobacterium isolated from the Yellow Sea, China.</title>
        <authorList>
            <person name="Zhang G."/>
            <person name="Zhang R."/>
        </authorList>
    </citation>
    <scope>NUCLEOTIDE SEQUENCE [LARGE SCALE GENOMIC DNA]</scope>
    <source>
        <strain evidence="4 5">WB1-6</strain>
    </source>
</reference>
<evidence type="ECO:0000256" key="2">
    <source>
        <dbReference type="SAM" id="Phobius"/>
    </source>
</evidence>
<feature type="compositionally biased region" description="Basic and acidic residues" evidence="1">
    <location>
        <begin position="50"/>
        <end position="65"/>
    </location>
</feature>
<gene>
    <name evidence="4" type="ORF">A3843_09710</name>
</gene>
<feature type="compositionally biased region" description="Acidic residues" evidence="1">
    <location>
        <begin position="99"/>
        <end position="108"/>
    </location>
</feature>
<dbReference type="RefSeq" id="WP_051268820.1">
    <property type="nucleotide sequence ID" value="NZ_LVVZ01000014.1"/>
</dbReference>
<dbReference type="EMBL" id="LVVZ01000014">
    <property type="protein sequence ID" value="OKL44636.1"/>
    <property type="molecule type" value="Genomic_DNA"/>
</dbReference>
<name>A0A1U7JIR2_9HYPH</name>
<dbReference type="NCBIfam" id="NF038353">
    <property type="entry name" value="FxLYD_dom"/>
    <property type="match status" value="1"/>
</dbReference>
<protein>
    <recommendedName>
        <fullName evidence="3">Zinc finger/thioredoxin putative domain-containing protein</fullName>
    </recommendedName>
</protein>
<keyword evidence="2" id="KW-0812">Transmembrane</keyword>
<evidence type="ECO:0000256" key="1">
    <source>
        <dbReference type="SAM" id="MobiDB-lite"/>
    </source>
</evidence>
<feature type="region of interest" description="Disordered" evidence="1">
    <location>
        <begin position="40"/>
        <end position="132"/>
    </location>
</feature>